<gene>
    <name evidence="8" type="ORF">ACFSJU_11075</name>
</gene>
<dbReference type="RefSeq" id="WP_255902628.1">
    <property type="nucleotide sequence ID" value="NZ_JAFMZO010000003.1"/>
</dbReference>
<proteinExistence type="inferred from homology"/>
<accession>A0ABW4ZLY9</accession>
<dbReference type="EMBL" id="JBHUHZ010000001">
    <property type="protein sequence ID" value="MFD2162935.1"/>
    <property type="molecule type" value="Genomic_DNA"/>
</dbReference>
<dbReference type="Gene3D" id="1.20.1600.10">
    <property type="entry name" value="Outer membrane efflux proteins (OEP)"/>
    <property type="match status" value="1"/>
</dbReference>
<keyword evidence="3" id="KW-0813">Transport</keyword>
<evidence type="ECO:0000313" key="8">
    <source>
        <dbReference type="EMBL" id="MFD2162935.1"/>
    </source>
</evidence>
<evidence type="ECO:0000256" key="7">
    <source>
        <dbReference type="ARBA" id="ARBA00023237"/>
    </source>
</evidence>
<keyword evidence="9" id="KW-1185">Reference proteome</keyword>
<keyword evidence="7" id="KW-0998">Cell outer membrane</keyword>
<evidence type="ECO:0000256" key="5">
    <source>
        <dbReference type="ARBA" id="ARBA00022692"/>
    </source>
</evidence>
<dbReference type="Pfam" id="PF02321">
    <property type="entry name" value="OEP"/>
    <property type="match status" value="1"/>
</dbReference>
<protein>
    <submittedName>
        <fullName evidence="8">TolC family protein</fullName>
    </submittedName>
</protein>
<comment type="subcellular location">
    <subcellularLocation>
        <location evidence="1">Cell outer membrane</location>
    </subcellularLocation>
</comment>
<dbReference type="InterPro" id="IPR051906">
    <property type="entry name" value="TolC-like"/>
</dbReference>
<evidence type="ECO:0000256" key="4">
    <source>
        <dbReference type="ARBA" id="ARBA00022452"/>
    </source>
</evidence>
<evidence type="ECO:0000256" key="1">
    <source>
        <dbReference type="ARBA" id="ARBA00004442"/>
    </source>
</evidence>
<evidence type="ECO:0000256" key="3">
    <source>
        <dbReference type="ARBA" id="ARBA00022448"/>
    </source>
</evidence>
<dbReference type="InterPro" id="IPR003423">
    <property type="entry name" value="OMP_efflux"/>
</dbReference>
<name>A0ABW4ZLY9_9SPHI</name>
<reference evidence="9" key="1">
    <citation type="journal article" date="2019" name="Int. J. Syst. Evol. Microbiol.">
        <title>The Global Catalogue of Microorganisms (GCM) 10K type strain sequencing project: providing services to taxonomists for standard genome sequencing and annotation.</title>
        <authorList>
            <consortium name="The Broad Institute Genomics Platform"/>
            <consortium name="The Broad Institute Genome Sequencing Center for Infectious Disease"/>
            <person name="Wu L."/>
            <person name="Ma J."/>
        </authorList>
    </citation>
    <scope>NUCLEOTIDE SEQUENCE [LARGE SCALE GENOMIC DNA]</scope>
    <source>
        <strain evidence="9">KCTC 42217</strain>
    </source>
</reference>
<keyword evidence="5" id="KW-0812">Transmembrane</keyword>
<dbReference type="SUPFAM" id="SSF56954">
    <property type="entry name" value="Outer membrane efflux proteins (OEP)"/>
    <property type="match status" value="1"/>
</dbReference>
<keyword evidence="4" id="KW-1134">Transmembrane beta strand</keyword>
<evidence type="ECO:0000313" key="9">
    <source>
        <dbReference type="Proteomes" id="UP001597387"/>
    </source>
</evidence>
<comment type="caution">
    <text evidence="8">The sequence shown here is derived from an EMBL/GenBank/DDBJ whole genome shotgun (WGS) entry which is preliminary data.</text>
</comment>
<keyword evidence="6" id="KW-0472">Membrane</keyword>
<dbReference type="PANTHER" id="PTHR30026">
    <property type="entry name" value="OUTER MEMBRANE PROTEIN TOLC"/>
    <property type="match status" value="1"/>
</dbReference>
<sequence>MEDISYVYMEKLVAVAKENYPRVKALKSRELAASSAVTGAKFSWFSPLSLSYVYSPTTTLNLTNPTFFSGYQVGLALNFGSILQTPSNIRRAKEELKITKHDSEEYLASLAATVKTRYVAYLQAQKVLKLNSQASLDARDMYTQTKLKYERGELTLSDYVSASSALTTNNQAKIDAEAAVLQARFALEELLGIKLEEVPN</sequence>
<organism evidence="8 9">
    <name type="scientific">Paradesertivirga mongoliensis</name>
    <dbReference type="NCBI Taxonomy" id="2100740"/>
    <lineage>
        <taxon>Bacteria</taxon>
        <taxon>Pseudomonadati</taxon>
        <taxon>Bacteroidota</taxon>
        <taxon>Sphingobacteriia</taxon>
        <taxon>Sphingobacteriales</taxon>
        <taxon>Sphingobacteriaceae</taxon>
        <taxon>Paradesertivirga</taxon>
    </lineage>
</organism>
<dbReference type="PANTHER" id="PTHR30026:SF20">
    <property type="entry name" value="OUTER MEMBRANE PROTEIN TOLC"/>
    <property type="match status" value="1"/>
</dbReference>
<dbReference type="Proteomes" id="UP001597387">
    <property type="component" value="Unassembled WGS sequence"/>
</dbReference>
<evidence type="ECO:0000256" key="6">
    <source>
        <dbReference type="ARBA" id="ARBA00023136"/>
    </source>
</evidence>
<evidence type="ECO:0000256" key="2">
    <source>
        <dbReference type="ARBA" id="ARBA00007613"/>
    </source>
</evidence>
<comment type="similarity">
    <text evidence="2">Belongs to the outer membrane factor (OMF) (TC 1.B.17) family.</text>
</comment>